<keyword evidence="1" id="KW-0812">Transmembrane</keyword>
<dbReference type="AlphaFoldDB" id="A0A2V0QGT4"/>
<name>A0A2V0QGT4_PSESF</name>
<feature type="transmembrane region" description="Helical" evidence="1">
    <location>
        <begin position="87"/>
        <end position="108"/>
    </location>
</feature>
<keyword evidence="1" id="KW-1133">Transmembrane helix</keyword>
<dbReference type="EMBL" id="BGJZ01000285">
    <property type="protein sequence ID" value="GBH11997.1"/>
    <property type="molecule type" value="Genomic_DNA"/>
</dbReference>
<feature type="transmembrane region" description="Helical" evidence="1">
    <location>
        <begin position="129"/>
        <end position="154"/>
    </location>
</feature>
<organism evidence="2 3">
    <name type="scientific">Pseudomonas syringae pv. actinidiae</name>
    <dbReference type="NCBI Taxonomy" id="103796"/>
    <lineage>
        <taxon>Bacteria</taxon>
        <taxon>Pseudomonadati</taxon>
        <taxon>Pseudomonadota</taxon>
        <taxon>Gammaproteobacteria</taxon>
        <taxon>Pseudomonadales</taxon>
        <taxon>Pseudomonadaceae</taxon>
        <taxon>Pseudomonas</taxon>
        <taxon>Pseudomonas syringae</taxon>
    </lineage>
</organism>
<evidence type="ECO:0000256" key="1">
    <source>
        <dbReference type="SAM" id="Phobius"/>
    </source>
</evidence>
<keyword evidence="1" id="KW-0472">Membrane</keyword>
<gene>
    <name evidence="2" type="ORF">KPSA1_05459</name>
</gene>
<evidence type="ECO:0000313" key="2">
    <source>
        <dbReference type="EMBL" id="GBH11997.1"/>
    </source>
</evidence>
<accession>A0A2V0QGT4</accession>
<protein>
    <submittedName>
        <fullName evidence="2">ABC-type transport system involved in multi-copper enzyme maturation</fullName>
    </submittedName>
</protein>
<sequence length="157" mass="17385">MLLRPRNHCDHERFHLRRAAEKPHLTINCAFCGQSTAQKYLPSVVDDLMNGSIRKIMREILKFFVLLMAVCVIAVAASLVLPSPDGSVFACAVLLSAIAVTLIICSDLSRGRINQTGDIMRAIEHRHSLRLTIAAYLLGCSMVASATVLIYRLIGHW</sequence>
<dbReference type="Proteomes" id="UP000247480">
    <property type="component" value="Unassembled WGS sequence"/>
</dbReference>
<reference evidence="2 3" key="1">
    <citation type="submission" date="2018-04" db="EMBL/GenBank/DDBJ databases">
        <title>Draft genome sequence of Pseudomonas syringae pv. actinidiae biovar 1 strains isolated from kiwifruit in Kagawa prefecture.</title>
        <authorList>
            <person name="Tabuchi M."/>
            <person name="Saito M."/>
            <person name="Fujiwara S."/>
            <person name="Sasa N."/>
            <person name="Akimitsu K."/>
            <person name="Gomi K."/>
            <person name="Konishi-Sugita S."/>
            <person name="Hamano K."/>
            <person name="Kataoka I."/>
        </authorList>
    </citation>
    <scope>NUCLEOTIDE SEQUENCE [LARGE SCALE GENOMIC DNA]</scope>
    <source>
        <strain evidence="2 3">MAFF212206</strain>
    </source>
</reference>
<evidence type="ECO:0000313" key="3">
    <source>
        <dbReference type="Proteomes" id="UP000247480"/>
    </source>
</evidence>
<proteinExistence type="predicted"/>
<comment type="caution">
    <text evidence="2">The sequence shown here is derived from an EMBL/GenBank/DDBJ whole genome shotgun (WGS) entry which is preliminary data.</text>
</comment>
<feature type="transmembrane region" description="Helical" evidence="1">
    <location>
        <begin position="60"/>
        <end position="81"/>
    </location>
</feature>